<name>A0A1I6EMI9_9PSEU</name>
<dbReference type="STRING" id="84724.SAMN04488564_104916"/>
<keyword evidence="2" id="KW-1185">Reference proteome</keyword>
<dbReference type="EMBL" id="FOYL01000004">
    <property type="protein sequence ID" value="SFR18771.1"/>
    <property type="molecule type" value="Genomic_DNA"/>
</dbReference>
<reference evidence="2" key="1">
    <citation type="submission" date="2016-10" db="EMBL/GenBank/DDBJ databases">
        <authorList>
            <person name="Varghese N."/>
            <person name="Submissions S."/>
        </authorList>
    </citation>
    <scope>NUCLEOTIDE SEQUENCE [LARGE SCALE GENOMIC DNA]</scope>
    <source>
        <strain evidence="2">DSM 44232</strain>
    </source>
</reference>
<protein>
    <submittedName>
        <fullName evidence="1">Uncharacterized protein</fullName>
    </submittedName>
</protein>
<evidence type="ECO:0000313" key="2">
    <source>
        <dbReference type="Proteomes" id="UP000198583"/>
    </source>
</evidence>
<gene>
    <name evidence="1" type="ORF">SAMN04488564_104916</name>
</gene>
<proteinExistence type="predicted"/>
<dbReference type="Proteomes" id="UP000198583">
    <property type="component" value="Unassembled WGS sequence"/>
</dbReference>
<sequence length="90" mass="10170">MARKPSGFAWQGFTEEQAELLDFLDHLGNNAWSRNSQSESLMPKVMGELRGAGLDVDRVKEAMRSIGYSKDALHQLDRWESKRTTGKFGP</sequence>
<dbReference type="RefSeq" id="WP_093595963.1">
    <property type="nucleotide sequence ID" value="NZ_FOYL01000004.1"/>
</dbReference>
<dbReference type="OrthoDB" id="5118140at2"/>
<dbReference type="AlphaFoldDB" id="A0A1I6EMI9"/>
<organism evidence="1 2">
    <name type="scientific">Lentzea waywayandensis</name>
    <dbReference type="NCBI Taxonomy" id="84724"/>
    <lineage>
        <taxon>Bacteria</taxon>
        <taxon>Bacillati</taxon>
        <taxon>Actinomycetota</taxon>
        <taxon>Actinomycetes</taxon>
        <taxon>Pseudonocardiales</taxon>
        <taxon>Pseudonocardiaceae</taxon>
        <taxon>Lentzea</taxon>
    </lineage>
</organism>
<evidence type="ECO:0000313" key="1">
    <source>
        <dbReference type="EMBL" id="SFR18771.1"/>
    </source>
</evidence>
<accession>A0A1I6EMI9</accession>